<evidence type="ECO:0000313" key="3">
    <source>
        <dbReference type="Proteomes" id="UP000272193"/>
    </source>
</evidence>
<comment type="caution">
    <text evidence="2">The sequence shown here is derived from an EMBL/GenBank/DDBJ whole genome shotgun (WGS) entry which is preliminary data.</text>
</comment>
<reference evidence="2 3" key="1">
    <citation type="submission" date="2018-11" db="EMBL/GenBank/DDBJ databases">
        <title>Genomic Encyclopedia of Type Strains, Phase IV (KMG-IV): sequencing the most valuable type-strain genomes for metagenomic binning, comparative biology and taxonomic classification.</title>
        <authorList>
            <person name="Goeker M."/>
        </authorList>
    </citation>
    <scope>NUCLEOTIDE SEQUENCE [LARGE SCALE GENOMIC DNA]</scope>
    <source>
        <strain evidence="2 3">DSM 101684</strain>
    </source>
</reference>
<protein>
    <submittedName>
        <fullName evidence="2">Uncharacterized protein</fullName>
    </submittedName>
</protein>
<evidence type="ECO:0000313" key="2">
    <source>
        <dbReference type="EMBL" id="RPE70531.1"/>
    </source>
</evidence>
<proteinExistence type="predicted"/>
<gene>
    <name evidence="2" type="ORF">EDC62_1013</name>
</gene>
<dbReference type="RefSeq" id="WP_124221222.1">
    <property type="nucleotide sequence ID" value="NZ_RKQL01000002.1"/>
</dbReference>
<keyword evidence="3" id="KW-1185">Reference proteome</keyword>
<dbReference type="Proteomes" id="UP000272193">
    <property type="component" value="Unassembled WGS sequence"/>
</dbReference>
<evidence type="ECO:0000256" key="1">
    <source>
        <dbReference type="SAM" id="MobiDB-lite"/>
    </source>
</evidence>
<name>A0A3N4USN1_9BURK</name>
<dbReference type="AlphaFoldDB" id="A0A3N4USN1"/>
<organism evidence="2 3">
    <name type="scientific">Tibeticola sediminis</name>
    <dbReference type="NCBI Taxonomy" id="1917811"/>
    <lineage>
        <taxon>Bacteria</taxon>
        <taxon>Pseudomonadati</taxon>
        <taxon>Pseudomonadota</taxon>
        <taxon>Betaproteobacteria</taxon>
        <taxon>Burkholderiales</taxon>
        <taxon>Comamonadaceae</taxon>
        <taxon>Tibeticola</taxon>
    </lineage>
</organism>
<sequence>MTEETRTRAGWLERLRRLWPGSAAASENPPSLPSPADDPRHVPLPVYGDALARNGFEALALWEADEAEARQMLAQRLADARRGGADSITTAPPGPADCAFGQWLVALRPEGHFDLLDDLKMWHDHWHRLHRQMVGELAQGQTGAAEDALGSAPSPWTNAARRVRGLLEALWLQRPMPALELRTPGRTRWLEARLLREADGGERLTVSVRQELPVGALVIVRDTHRPAAPSRPYRVDHCRPGQRGLLDRGVYIAYLVA</sequence>
<dbReference type="OrthoDB" id="9150541at2"/>
<accession>A0A3N4USN1</accession>
<feature type="region of interest" description="Disordered" evidence="1">
    <location>
        <begin position="20"/>
        <end position="41"/>
    </location>
</feature>
<dbReference type="EMBL" id="RKQL01000002">
    <property type="protein sequence ID" value="RPE70531.1"/>
    <property type="molecule type" value="Genomic_DNA"/>
</dbReference>